<dbReference type="PROSITE" id="PS50043">
    <property type="entry name" value="HTH_LUXR_2"/>
    <property type="match status" value="1"/>
</dbReference>
<dbReference type="PANTHER" id="PTHR45566:SF1">
    <property type="entry name" value="HTH-TYPE TRANSCRIPTIONAL REGULATOR YHJB-RELATED"/>
    <property type="match status" value="1"/>
</dbReference>
<evidence type="ECO:0000256" key="2">
    <source>
        <dbReference type="PROSITE-ProRule" id="PRU00169"/>
    </source>
</evidence>
<gene>
    <name evidence="5" type="ORF">ABV298_24145</name>
</gene>
<feature type="domain" description="Response regulatory" evidence="4">
    <location>
        <begin position="2"/>
        <end position="118"/>
    </location>
</feature>
<dbReference type="SMART" id="SM00421">
    <property type="entry name" value="HTH_LUXR"/>
    <property type="match status" value="1"/>
</dbReference>
<dbReference type="InterPro" id="IPR051015">
    <property type="entry name" value="EvgA-like"/>
</dbReference>
<dbReference type="SUPFAM" id="SSF46894">
    <property type="entry name" value="C-terminal effector domain of the bipartite response regulators"/>
    <property type="match status" value="1"/>
</dbReference>
<dbReference type="InterPro" id="IPR016032">
    <property type="entry name" value="Sig_transdc_resp-reg_C-effctor"/>
</dbReference>
<dbReference type="SUPFAM" id="SSF52172">
    <property type="entry name" value="CheY-like"/>
    <property type="match status" value="1"/>
</dbReference>
<dbReference type="Gene3D" id="3.40.50.2300">
    <property type="match status" value="1"/>
</dbReference>
<dbReference type="InterPro" id="IPR001789">
    <property type="entry name" value="Sig_transdc_resp-reg_receiver"/>
</dbReference>
<dbReference type="GO" id="GO:0003677">
    <property type="term" value="F:DNA binding"/>
    <property type="evidence" value="ECO:0007669"/>
    <property type="project" value="UniProtKB-KW"/>
</dbReference>
<dbReference type="PROSITE" id="PS50110">
    <property type="entry name" value="RESPONSE_REGULATORY"/>
    <property type="match status" value="1"/>
</dbReference>
<evidence type="ECO:0000313" key="5">
    <source>
        <dbReference type="EMBL" id="XCH23386.1"/>
    </source>
</evidence>
<dbReference type="PANTHER" id="PTHR45566">
    <property type="entry name" value="HTH-TYPE TRANSCRIPTIONAL REGULATOR YHJB-RELATED"/>
    <property type="match status" value="1"/>
</dbReference>
<proteinExistence type="predicted"/>
<dbReference type="GO" id="GO:0000160">
    <property type="term" value="P:phosphorelay signal transduction system"/>
    <property type="evidence" value="ECO:0007669"/>
    <property type="project" value="InterPro"/>
</dbReference>
<reference evidence="5" key="1">
    <citation type="submission" date="2024-06" db="EMBL/GenBank/DDBJ databases">
        <title>Sequencing and assembly of the genome of Dyadobacter sp. strain 676, a symbiont of Cyamopsis tetragonoloba.</title>
        <authorList>
            <person name="Guro P."/>
            <person name="Sazanova A."/>
            <person name="Kuznetsova I."/>
            <person name="Belimov A."/>
            <person name="Safronova V."/>
        </authorList>
    </citation>
    <scope>NUCLEOTIDE SEQUENCE</scope>
    <source>
        <strain evidence="5">676</strain>
    </source>
</reference>
<dbReference type="InterPro" id="IPR000792">
    <property type="entry name" value="Tscrpt_reg_LuxR_C"/>
</dbReference>
<organism evidence="5">
    <name type="scientific">Dyadobacter sp. 676</name>
    <dbReference type="NCBI Taxonomy" id="3088362"/>
    <lineage>
        <taxon>Bacteria</taxon>
        <taxon>Pseudomonadati</taxon>
        <taxon>Bacteroidota</taxon>
        <taxon>Cytophagia</taxon>
        <taxon>Cytophagales</taxon>
        <taxon>Spirosomataceae</taxon>
        <taxon>Dyadobacter</taxon>
    </lineage>
</organism>
<feature type="modified residue" description="4-aspartylphosphate" evidence="2">
    <location>
        <position position="53"/>
    </location>
</feature>
<keyword evidence="2" id="KW-0597">Phosphoprotein</keyword>
<sequence length="208" mass="23276">MNILIISDNPVFSLGLRSTIAARFPLTIFFEVNSLQLADHIIRQQDFEIMILDAVSTQDSKTVYLIKRIREHFPDLGILVDLGDESLDVHFYIRLGANAFVSSKASAVELQSAVIALASNPQSKYVSSDIEQLLLSQLTSSCETIRLTVKEKLIARLLVSSRSRNEIAQTVGINPNSVSNYKRIIFEKLRVASIPQLKAKMQIDSERV</sequence>
<accession>A0AAU8FIL8</accession>
<evidence type="ECO:0000259" key="4">
    <source>
        <dbReference type="PROSITE" id="PS50110"/>
    </source>
</evidence>
<name>A0AAU8FIL8_9BACT</name>
<dbReference type="RefSeq" id="WP_353718712.1">
    <property type="nucleotide sequence ID" value="NZ_CP159289.1"/>
</dbReference>
<dbReference type="Pfam" id="PF00196">
    <property type="entry name" value="GerE"/>
    <property type="match status" value="1"/>
</dbReference>
<evidence type="ECO:0000256" key="1">
    <source>
        <dbReference type="ARBA" id="ARBA00023125"/>
    </source>
</evidence>
<dbReference type="EMBL" id="CP159289">
    <property type="protein sequence ID" value="XCH23386.1"/>
    <property type="molecule type" value="Genomic_DNA"/>
</dbReference>
<feature type="domain" description="HTH luxR-type" evidence="3">
    <location>
        <begin position="140"/>
        <end position="205"/>
    </location>
</feature>
<dbReference type="GO" id="GO:0006355">
    <property type="term" value="P:regulation of DNA-templated transcription"/>
    <property type="evidence" value="ECO:0007669"/>
    <property type="project" value="InterPro"/>
</dbReference>
<dbReference type="InterPro" id="IPR011006">
    <property type="entry name" value="CheY-like_superfamily"/>
</dbReference>
<keyword evidence="1" id="KW-0238">DNA-binding</keyword>
<dbReference type="AlphaFoldDB" id="A0AAU8FIL8"/>
<protein>
    <submittedName>
        <fullName evidence="5">Response regulator transcription factor</fullName>
    </submittedName>
</protein>
<evidence type="ECO:0000259" key="3">
    <source>
        <dbReference type="PROSITE" id="PS50043"/>
    </source>
</evidence>